<sequence length="64" mass="6691">MSHSPEYIKGALAALNEVQAIGLSMAMIAGVVVGKEAGDTVNTIIKDATGSLIQKYKEAEVKND</sequence>
<gene>
    <name evidence="1" type="ORF">SAMEA4873561_04533</name>
</gene>
<protein>
    <submittedName>
        <fullName evidence="1">Uncharacterized protein</fullName>
    </submittedName>
</protein>
<reference evidence="1" key="1">
    <citation type="submission" date="2019-03" db="EMBL/GenBank/DDBJ databases">
        <authorList>
            <consortium name="Pathogen Informatics"/>
        </authorList>
    </citation>
    <scope>NUCLEOTIDE SEQUENCE</scope>
    <source>
        <strain evidence="1">5012STDY7626360</strain>
    </source>
</reference>
<accession>A0A486VRP4</accession>
<name>A0A486VRP4_KLEPN</name>
<proteinExistence type="predicted"/>
<dbReference type="EMBL" id="CAAHDG010000014">
    <property type="protein sequence ID" value="VGM53135.1"/>
    <property type="molecule type" value="Genomic_DNA"/>
</dbReference>
<organism evidence="1">
    <name type="scientific">Klebsiella pneumoniae</name>
    <dbReference type="NCBI Taxonomy" id="573"/>
    <lineage>
        <taxon>Bacteria</taxon>
        <taxon>Pseudomonadati</taxon>
        <taxon>Pseudomonadota</taxon>
        <taxon>Gammaproteobacteria</taxon>
        <taxon>Enterobacterales</taxon>
        <taxon>Enterobacteriaceae</taxon>
        <taxon>Klebsiella/Raoultella group</taxon>
        <taxon>Klebsiella</taxon>
        <taxon>Klebsiella pneumoniae complex</taxon>
    </lineage>
</organism>
<dbReference type="AlphaFoldDB" id="A0A486VRP4"/>
<dbReference type="RefSeq" id="WP_087796192.1">
    <property type="nucleotide sequence ID" value="NZ_CP077816.1"/>
</dbReference>
<evidence type="ECO:0000313" key="1">
    <source>
        <dbReference type="EMBL" id="VGM53135.1"/>
    </source>
</evidence>